<evidence type="ECO:0000256" key="1">
    <source>
        <dbReference type="SAM" id="MobiDB-lite"/>
    </source>
</evidence>
<feature type="compositionally biased region" description="Basic and acidic residues" evidence="1">
    <location>
        <begin position="86"/>
        <end position="99"/>
    </location>
</feature>
<keyword evidence="3" id="KW-1185">Reference proteome</keyword>
<accession>A0ABU1TFB4</accession>
<reference evidence="2 3" key="1">
    <citation type="submission" date="2023-07" db="EMBL/GenBank/DDBJ databases">
        <title>Sorghum-associated microbial communities from plants grown in Nebraska, USA.</title>
        <authorList>
            <person name="Schachtman D."/>
        </authorList>
    </citation>
    <scope>NUCLEOTIDE SEQUENCE [LARGE SCALE GENOMIC DNA]</scope>
    <source>
        <strain evidence="2 3">3262</strain>
    </source>
</reference>
<organism evidence="2 3">
    <name type="scientific">Mucilaginibacter pocheonensis</name>
    <dbReference type="NCBI Taxonomy" id="398050"/>
    <lineage>
        <taxon>Bacteria</taxon>
        <taxon>Pseudomonadati</taxon>
        <taxon>Bacteroidota</taxon>
        <taxon>Sphingobacteriia</taxon>
        <taxon>Sphingobacteriales</taxon>
        <taxon>Sphingobacteriaceae</taxon>
        <taxon>Mucilaginibacter</taxon>
    </lineage>
</organism>
<gene>
    <name evidence="2" type="ORF">J2W55_003955</name>
</gene>
<evidence type="ECO:0000313" key="3">
    <source>
        <dbReference type="Proteomes" id="UP001247620"/>
    </source>
</evidence>
<feature type="region of interest" description="Disordered" evidence="1">
    <location>
        <begin position="63"/>
        <end position="99"/>
    </location>
</feature>
<dbReference type="EMBL" id="JAVDUU010000004">
    <property type="protein sequence ID" value="MDR6944095.1"/>
    <property type="molecule type" value="Genomic_DNA"/>
</dbReference>
<proteinExistence type="predicted"/>
<sequence>MTKFTGKIRKSYKLCIQGRPILKQLSDKNNTDEKIKKAGVYARKIPANRKTETNVANGVTNHAIYDEKKPKKHERPYSFVKSYGSQDKHKVSSHIESDE</sequence>
<dbReference type="Proteomes" id="UP001247620">
    <property type="component" value="Unassembled WGS sequence"/>
</dbReference>
<protein>
    <submittedName>
        <fullName evidence="2">Uncharacterized protein</fullName>
    </submittedName>
</protein>
<comment type="caution">
    <text evidence="2">The sequence shown here is derived from an EMBL/GenBank/DDBJ whole genome shotgun (WGS) entry which is preliminary data.</text>
</comment>
<name>A0ABU1TFB4_9SPHI</name>
<evidence type="ECO:0000313" key="2">
    <source>
        <dbReference type="EMBL" id="MDR6944095.1"/>
    </source>
</evidence>